<gene>
    <name evidence="1" type="ORF">C7451_108218</name>
</gene>
<comment type="caution">
    <text evidence="1">The sequence shown here is derived from an EMBL/GenBank/DDBJ whole genome shotgun (WGS) entry which is preliminary data.</text>
</comment>
<evidence type="ECO:0000313" key="2">
    <source>
        <dbReference type="Proteomes" id="UP000248014"/>
    </source>
</evidence>
<dbReference type="AlphaFoldDB" id="A0A2V3V0D3"/>
<protein>
    <submittedName>
        <fullName evidence="1">Uncharacterized protein</fullName>
    </submittedName>
</protein>
<dbReference type="EMBL" id="QJJM01000008">
    <property type="protein sequence ID" value="PXW74554.1"/>
    <property type="molecule type" value="Genomic_DNA"/>
</dbReference>
<evidence type="ECO:0000313" key="1">
    <source>
        <dbReference type="EMBL" id="PXW74554.1"/>
    </source>
</evidence>
<dbReference type="Proteomes" id="UP000248014">
    <property type="component" value="Unassembled WGS sequence"/>
</dbReference>
<accession>A0A2V3V0D3</accession>
<proteinExistence type="predicted"/>
<sequence>MKGPSFHPTPVLESDLTMPKFLPLVMTACLVAAPLEAQPRYTMGNEPVTLSASETDPCSYGEIVELAPETTISVYPGASEELEPIGELAEATPVWVCETSNDEQMVGIIYGAYQDQDCEVSSPVAEDTDYSGPCDSGWVMARDVELLAG</sequence>
<name>A0A2V3V0D3_9SPHN</name>
<organism evidence="1 2">
    <name type="scientific">Blastomonas natatoria</name>
    <dbReference type="NCBI Taxonomy" id="34015"/>
    <lineage>
        <taxon>Bacteria</taxon>
        <taxon>Pseudomonadati</taxon>
        <taxon>Pseudomonadota</taxon>
        <taxon>Alphaproteobacteria</taxon>
        <taxon>Sphingomonadales</taxon>
        <taxon>Sphingomonadaceae</taxon>
        <taxon>Blastomonas</taxon>
    </lineage>
</organism>
<reference evidence="1 2" key="1">
    <citation type="submission" date="2018-05" db="EMBL/GenBank/DDBJ databases">
        <title>Genomic Encyclopedia of Type Strains, Phase IV (KMG-IV): sequencing the most valuable type-strain genomes for metagenomic binning, comparative biology and taxonomic classification.</title>
        <authorList>
            <person name="Goeker M."/>
        </authorList>
    </citation>
    <scope>NUCLEOTIDE SEQUENCE [LARGE SCALE GENOMIC DNA]</scope>
    <source>
        <strain evidence="1 2">DSM 3183</strain>
    </source>
</reference>
<keyword evidence="2" id="KW-1185">Reference proteome</keyword>